<keyword evidence="3" id="KW-1185">Reference proteome</keyword>
<protein>
    <recommendedName>
        <fullName evidence="4">PAS domain-containing protein</fullName>
    </recommendedName>
</protein>
<reference evidence="2 3" key="1">
    <citation type="submission" date="2016-05" db="EMBL/GenBank/DDBJ databases">
        <title>Genome sequencing reveals origins of a unique bacterial endosymbiosis in the earliest lineages of terrestrial Fungi.</title>
        <authorList>
            <consortium name="DOE Joint Genome Institute"/>
            <person name="Uehling J."/>
            <person name="Gryganskyi A."/>
            <person name="Hameed K."/>
            <person name="Tschaplinski T."/>
            <person name="Misztal P."/>
            <person name="Wu S."/>
            <person name="Desiro A."/>
            <person name="Vande Pol N."/>
            <person name="Du Z.-Y."/>
            <person name="Zienkiewicz A."/>
            <person name="Zienkiewicz K."/>
            <person name="Morin E."/>
            <person name="Tisserant E."/>
            <person name="Splivallo R."/>
            <person name="Hainaut M."/>
            <person name="Henrissat B."/>
            <person name="Ohm R."/>
            <person name="Kuo A."/>
            <person name="Yan J."/>
            <person name="Lipzen A."/>
            <person name="Nolan M."/>
            <person name="Labutti K."/>
            <person name="Barry K."/>
            <person name="Goldstein A."/>
            <person name="Labbe J."/>
            <person name="Schadt C."/>
            <person name="Tuskan G."/>
            <person name="Grigoriev I."/>
            <person name="Martin F."/>
            <person name="Vilgalys R."/>
            <person name="Bonito G."/>
        </authorList>
    </citation>
    <scope>NUCLEOTIDE SEQUENCE [LARGE SCALE GENOMIC DNA]</scope>
    <source>
        <strain evidence="2 3">AG-77</strain>
    </source>
</reference>
<feature type="compositionally biased region" description="Low complexity" evidence="1">
    <location>
        <begin position="367"/>
        <end position="398"/>
    </location>
</feature>
<feature type="region of interest" description="Disordered" evidence="1">
    <location>
        <begin position="480"/>
        <end position="541"/>
    </location>
</feature>
<dbReference type="AlphaFoldDB" id="A0A197K134"/>
<dbReference type="InterPro" id="IPR035965">
    <property type="entry name" value="PAS-like_dom_sf"/>
</dbReference>
<name>A0A197K134_9FUNG</name>
<feature type="compositionally biased region" description="Pro residues" evidence="1">
    <location>
        <begin position="233"/>
        <end position="249"/>
    </location>
</feature>
<feature type="compositionally biased region" description="Low complexity" evidence="1">
    <location>
        <begin position="530"/>
        <end position="541"/>
    </location>
</feature>
<feature type="compositionally biased region" description="Low complexity" evidence="1">
    <location>
        <begin position="110"/>
        <end position="152"/>
    </location>
</feature>
<organism evidence="2 3">
    <name type="scientific">Linnemannia elongata AG-77</name>
    <dbReference type="NCBI Taxonomy" id="1314771"/>
    <lineage>
        <taxon>Eukaryota</taxon>
        <taxon>Fungi</taxon>
        <taxon>Fungi incertae sedis</taxon>
        <taxon>Mucoromycota</taxon>
        <taxon>Mortierellomycotina</taxon>
        <taxon>Mortierellomycetes</taxon>
        <taxon>Mortierellales</taxon>
        <taxon>Mortierellaceae</taxon>
        <taxon>Linnemannia</taxon>
    </lineage>
</organism>
<dbReference type="Proteomes" id="UP000078512">
    <property type="component" value="Unassembled WGS sequence"/>
</dbReference>
<dbReference type="SUPFAM" id="SSF55785">
    <property type="entry name" value="PYP-like sensor domain (PAS domain)"/>
    <property type="match status" value="1"/>
</dbReference>
<evidence type="ECO:0000313" key="2">
    <source>
        <dbReference type="EMBL" id="OAQ31322.1"/>
    </source>
</evidence>
<feature type="region of interest" description="Disordered" evidence="1">
    <location>
        <begin position="110"/>
        <end position="163"/>
    </location>
</feature>
<dbReference type="EMBL" id="KV442030">
    <property type="protein sequence ID" value="OAQ31322.1"/>
    <property type="molecule type" value="Genomic_DNA"/>
</dbReference>
<accession>A0A197K134</accession>
<feature type="region of interest" description="Disordered" evidence="1">
    <location>
        <begin position="367"/>
        <end position="402"/>
    </location>
</feature>
<feature type="compositionally biased region" description="Low complexity" evidence="1">
    <location>
        <begin position="9"/>
        <end position="28"/>
    </location>
</feature>
<evidence type="ECO:0000256" key="1">
    <source>
        <dbReference type="SAM" id="MobiDB-lite"/>
    </source>
</evidence>
<feature type="compositionally biased region" description="Basic and acidic residues" evidence="1">
    <location>
        <begin position="509"/>
        <end position="524"/>
    </location>
</feature>
<feature type="compositionally biased region" description="Polar residues" evidence="1">
    <location>
        <begin position="602"/>
        <end position="611"/>
    </location>
</feature>
<feature type="region of interest" description="Disordered" evidence="1">
    <location>
        <begin position="695"/>
        <end position="720"/>
    </location>
</feature>
<gene>
    <name evidence="2" type="ORF">K457DRAFT_393040</name>
</gene>
<evidence type="ECO:0008006" key="4">
    <source>
        <dbReference type="Google" id="ProtNLM"/>
    </source>
</evidence>
<sequence>MIPTPAPTAMPSSFSTSSLSTPSLTDSSQFHPSHHPKTLLHHHQQQGQQPQEHHQRNDTWITALFESSADPIVVCDLNGLVCAWSHGAQTTFNIHPKHSLGLSLRHIFSSGSSSPPTHPHSPSYSHQHSSFSTSSSHPLIPSNNNNSNSDNSQRTGSDDGLEIELYPSTPEQVQALQGLPLKRVVSRVVGDQSRHLFLESISPVFQQPSAAPPLAPALVSYSSSPHHYYNSSPPLPPSKPLPPLPPRPHGNPQQHHHNAAAGTGAGRKSIINGHSSGSHSHTADKDDPTSSATMTLSPLPPPSSSSAREQQEESTPILSTAILSTAPAPLIVGYSVILTDLSTLSTGPGTTHYPFFASYPQSSMASSALTSPSPSSFTTTSSTQTTKTTSTSAAPSLSIAEDTEVAATEATSATALTTTATTTALSAVSYQQTQQTHLLPHQMLAKIASDDAIRNTTTTSTTASWSAALPMPAAEAASSATATVDCNNTDTDKDDLDSTAPIIAFRPSTSREHSTDSGFDERSPLVKPKSSPSYASSSSAMVSGCTSSTAVDRLLVPNGTAVIHEEIQSEPDAISPHGKISSTPSPSIAQPQPLPLPLPLTMPTSRSNSISLPIHSQEPSVRPSARSTSLGHLLSLPPLSPLPPALANRPRALSIAATAISSTSTGAQLSVSLSASADKSRLDIHHNSLAISAEPHHSTSLLPGETRLDREWDDPSFSSSRGRIVSQPWGQVCLYLATRQPGGAQGTGPHGIHELDRAVWRAGPSIRRSDA</sequence>
<dbReference type="OrthoDB" id="2449304at2759"/>
<evidence type="ECO:0000313" key="3">
    <source>
        <dbReference type="Proteomes" id="UP000078512"/>
    </source>
</evidence>
<proteinExistence type="predicted"/>
<feature type="compositionally biased region" description="Basic residues" evidence="1">
    <location>
        <begin position="32"/>
        <end position="44"/>
    </location>
</feature>
<feature type="region of interest" description="Disordered" evidence="1">
    <location>
        <begin position="1"/>
        <end position="56"/>
    </location>
</feature>
<feature type="region of interest" description="Disordered" evidence="1">
    <location>
        <begin position="567"/>
        <end position="629"/>
    </location>
</feature>
<feature type="compositionally biased region" description="Polar residues" evidence="1">
    <location>
        <begin position="580"/>
        <end position="589"/>
    </location>
</feature>
<feature type="region of interest" description="Disordered" evidence="1">
    <location>
        <begin position="225"/>
        <end position="316"/>
    </location>
</feature>